<evidence type="ECO:0000256" key="1">
    <source>
        <dbReference type="ARBA" id="ARBA00022837"/>
    </source>
</evidence>
<dbReference type="EMBL" id="CM007386">
    <property type="protein sequence ID" value="ONK66635.1"/>
    <property type="molecule type" value="Genomic_DNA"/>
</dbReference>
<dbReference type="Pfam" id="PF08268">
    <property type="entry name" value="FBA_3"/>
    <property type="match status" value="1"/>
</dbReference>
<protein>
    <recommendedName>
        <fullName evidence="3">F-box associated beta-propeller type 3 domain-containing protein</fullName>
    </recommendedName>
</protein>
<accession>A0A5P1EKW4</accession>
<organism evidence="4 5">
    <name type="scientific">Asparagus officinalis</name>
    <name type="common">Garden asparagus</name>
    <dbReference type="NCBI Taxonomy" id="4686"/>
    <lineage>
        <taxon>Eukaryota</taxon>
        <taxon>Viridiplantae</taxon>
        <taxon>Streptophyta</taxon>
        <taxon>Embryophyta</taxon>
        <taxon>Tracheophyta</taxon>
        <taxon>Spermatophyta</taxon>
        <taxon>Magnoliopsida</taxon>
        <taxon>Liliopsida</taxon>
        <taxon>Asparagales</taxon>
        <taxon>Asparagaceae</taxon>
        <taxon>Asparagoideae</taxon>
        <taxon>Asparagus</taxon>
    </lineage>
</organism>
<proteinExistence type="predicted"/>
<evidence type="ECO:0000259" key="3">
    <source>
        <dbReference type="Pfam" id="PF08268"/>
    </source>
</evidence>
<dbReference type="Proteomes" id="UP000243459">
    <property type="component" value="Chromosome 6"/>
</dbReference>
<evidence type="ECO:0000313" key="5">
    <source>
        <dbReference type="Proteomes" id="UP000243459"/>
    </source>
</evidence>
<dbReference type="InterPro" id="IPR010255">
    <property type="entry name" value="Haem_peroxidase_sf"/>
</dbReference>
<feature type="domain" description="F-box associated beta-propeller type 3" evidence="3">
    <location>
        <begin position="17"/>
        <end position="157"/>
    </location>
</feature>
<dbReference type="NCBIfam" id="TIGR01640">
    <property type="entry name" value="F_box_assoc_1"/>
    <property type="match status" value="1"/>
</dbReference>
<dbReference type="GO" id="GO:0004601">
    <property type="term" value="F:peroxidase activity"/>
    <property type="evidence" value="ECO:0007669"/>
    <property type="project" value="InterPro"/>
</dbReference>
<dbReference type="PANTHER" id="PTHR31672">
    <property type="entry name" value="BNACNNG10540D PROTEIN"/>
    <property type="match status" value="1"/>
</dbReference>
<dbReference type="GO" id="GO:0006979">
    <property type="term" value="P:response to oxidative stress"/>
    <property type="evidence" value="ECO:0007669"/>
    <property type="project" value="InterPro"/>
</dbReference>
<sequence>MNPQPNNRLVTLPTYLDLVCVYDSSRIYLCNPSIEQLVCLPVESPVYKSSFHQHHVGLGYISSIKKHKLLRIISPDRDSAEHGMDRHCEVFTVGAKNSRWGTVANPPYKIVAHAACVDGVIYMLPHYLGLQPFIPRVCCFDLEKEKWSELQTPCQIHPDNIVHICFVRKVVEECLCLVDFAVLSLALVFFFFNFSLRQWSSEMSRPENSGLSSAMNLLTTKKEIDSYSKGGPLAFADLIQYGAQAAVKKTFLDSAIRKCGGNEEKGRLLYTAYGSTGQEPDPEGRIPQWDKASVQEMKDKFSSIGFGPRQVYSLGTLKWTRDKNEGGSRMLIMPPVLFLSIGIA</sequence>
<keyword evidence="2" id="KW-1133">Transmembrane helix</keyword>
<dbReference type="GO" id="GO:0020037">
    <property type="term" value="F:heme binding"/>
    <property type="evidence" value="ECO:0007669"/>
    <property type="project" value="InterPro"/>
</dbReference>
<evidence type="ECO:0000313" key="4">
    <source>
        <dbReference type="EMBL" id="ONK66635.1"/>
    </source>
</evidence>
<gene>
    <name evidence="4" type="ORF">A4U43_C06F10400</name>
</gene>
<dbReference type="InterPro" id="IPR050796">
    <property type="entry name" value="SCF_F-box_component"/>
</dbReference>
<dbReference type="PANTHER" id="PTHR31672:SF8">
    <property type="entry name" value="F-BOX DOMAIN-CONTAINING PROTEIN"/>
    <property type="match status" value="1"/>
</dbReference>
<dbReference type="InterPro" id="IPR017451">
    <property type="entry name" value="F-box-assoc_interact_dom"/>
</dbReference>
<keyword evidence="1" id="KW-0106">Calcium</keyword>
<feature type="transmembrane region" description="Helical" evidence="2">
    <location>
        <begin position="177"/>
        <end position="196"/>
    </location>
</feature>
<keyword evidence="2" id="KW-0472">Membrane</keyword>
<dbReference type="SUPFAM" id="SSF48113">
    <property type="entry name" value="Heme-dependent peroxidases"/>
    <property type="match status" value="1"/>
</dbReference>
<dbReference type="AlphaFoldDB" id="A0A5P1EKW4"/>
<evidence type="ECO:0000256" key="2">
    <source>
        <dbReference type="SAM" id="Phobius"/>
    </source>
</evidence>
<reference evidence="5" key="1">
    <citation type="journal article" date="2017" name="Nat. Commun.">
        <title>The asparagus genome sheds light on the origin and evolution of a young Y chromosome.</title>
        <authorList>
            <person name="Harkess A."/>
            <person name="Zhou J."/>
            <person name="Xu C."/>
            <person name="Bowers J.E."/>
            <person name="Van der Hulst R."/>
            <person name="Ayyampalayam S."/>
            <person name="Mercati F."/>
            <person name="Riccardi P."/>
            <person name="McKain M.R."/>
            <person name="Kakrana A."/>
            <person name="Tang H."/>
            <person name="Ray J."/>
            <person name="Groenendijk J."/>
            <person name="Arikit S."/>
            <person name="Mathioni S.M."/>
            <person name="Nakano M."/>
            <person name="Shan H."/>
            <person name="Telgmann-Rauber A."/>
            <person name="Kanno A."/>
            <person name="Yue Z."/>
            <person name="Chen H."/>
            <person name="Li W."/>
            <person name="Chen Y."/>
            <person name="Xu X."/>
            <person name="Zhang Y."/>
            <person name="Luo S."/>
            <person name="Chen H."/>
            <person name="Gao J."/>
            <person name="Mao Z."/>
            <person name="Pires J.C."/>
            <person name="Luo M."/>
            <person name="Kudrna D."/>
            <person name="Wing R.A."/>
            <person name="Meyers B.C."/>
            <person name="Yi K."/>
            <person name="Kong H."/>
            <person name="Lavrijsen P."/>
            <person name="Sunseri F."/>
            <person name="Falavigna A."/>
            <person name="Ye Y."/>
            <person name="Leebens-Mack J.H."/>
            <person name="Chen G."/>
        </authorList>
    </citation>
    <scope>NUCLEOTIDE SEQUENCE [LARGE SCALE GENOMIC DNA]</scope>
    <source>
        <strain evidence="5">cv. DH0086</strain>
    </source>
</reference>
<keyword evidence="2" id="KW-0812">Transmembrane</keyword>
<dbReference type="InterPro" id="IPR013187">
    <property type="entry name" value="F-box-assoc_dom_typ3"/>
</dbReference>
<name>A0A5P1EKW4_ASPOF</name>
<dbReference type="Gramene" id="ONK66635">
    <property type="protein sequence ID" value="ONK66635"/>
    <property type="gene ID" value="A4U43_C06F10400"/>
</dbReference>
<keyword evidence="5" id="KW-1185">Reference proteome</keyword>
<dbReference type="Gene3D" id="1.10.520.10">
    <property type="match status" value="1"/>
</dbReference>